<dbReference type="SUPFAM" id="SSF55136">
    <property type="entry name" value="Probable bacterial effector-binding domain"/>
    <property type="match status" value="1"/>
</dbReference>
<organism evidence="2 3">
    <name type="scientific">Pseudoneobacillus rhizosphaerae</name>
    <dbReference type="NCBI Taxonomy" id="2880968"/>
    <lineage>
        <taxon>Bacteria</taxon>
        <taxon>Bacillati</taxon>
        <taxon>Bacillota</taxon>
        <taxon>Bacilli</taxon>
        <taxon>Bacillales</taxon>
        <taxon>Bacillaceae</taxon>
        <taxon>Pseudoneobacillus</taxon>
    </lineage>
</organism>
<dbReference type="Pfam" id="PF06445">
    <property type="entry name" value="GyrI-like"/>
    <property type="match status" value="1"/>
</dbReference>
<proteinExistence type="predicted"/>
<dbReference type="InterPro" id="IPR008319">
    <property type="entry name" value="GyrI-like_CCH_Lin2189-like"/>
</dbReference>
<keyword evidence="3" id="KW-1185">Reference proteome</keyword>
<dbReference type="InterPro" id="IPR029442">
    <property type="entry name" value="GyrI-like"/>
</dbReference>
<reference evidence="2" key="1">
    <citation type="submission" date="2021-10" db="EMBL/GenBank/DDBJ databases">
        <authorList>
            <person name="Criscuolo A."/>
        </authorList>
    </citation>
    <scope>NUCLEOTIDE SEQUENCE</scope>
    <source>
        <strain evidence="2">CIP111885</strain>
    </source>
</reference>
<sequence>MKYEWRKKDKELYLPKNKPSLIEVPPMKYFTLKGKGNPNSEAFKERVEALYALSYAIRMMPRKGVIPEGYFEYTVFPLEGIWDLDEEGRKLEVLDKDRLVYKLMIRQPDFVTEELFLKAKSLVGRKVPEKCLNEVLFEEIEEGLCVQCMHIGSYDSENETFSKMEAFCGANDIVRKDKRHREIYITDPRKTESERLKTVLRFKAAKC</sequence>
<dbReference type="Gene3D" id="3.20.80.10">
    <property type="entry name" value="Regulatory factor, effector binding domain"/>
    <property type="match status" value="1"/>
</dbReference>
<feature type="domain" description="GyrI-like small molecule binding" evidence="1">
    <location>
        <begin position="18"/>
        <end position="198"/>
    </location>
</feature>
<evidence type="ECO:0000313" key="2">
    <source>
        <dbReference type="EMBL" id="CAG9610257.1"/>
    </source>
</evidence>
<dbReference type="EMBL" id="CAKJTG010000031">
    <property type="protein sequence ID" value="CAG9610257.1"/>
    <property type="molecule type" value="Genomic_DNA"/>
</dbReference>
<dbReference type="InterPro" id="IPR011256">
    <property type="entry name" value="Reg_factor_effector_dom_sf"/>
</dbReference>
<dbReference type="AlphaFoldDB" id="A0A9C7LCG1"/>
<evidence type="ECO:0000313" key="3">
    <source>
        <dbReference type="Proteomes" id="UP000789845"/>
    </source>
</evidence>
<protein>
    <recommendedName>
        <fullName evidence="1">GyrI-like small molecule binding domain-containing protein</fullName>
    </recommendedName>
</protein>
<gene>
    <name evidence="2" type="ORF">NEOCIP111885_04003</name>
</gene>
<dbReference type="RefSeq" id="WP_230498511.1">
    <property type="nucleotide sequence ID" value="NZ_CAKJTG010000031.1"/>
</dbReference>
<dbReference type="Proteomes" id="UP000789845">
    <property type="component" value="Unassembled WGS sequence"/>
</dbReference>
<dbReference type="PIRSF" id="PIRSF031644">
    <property type="entry name" value="UCP031644"/>
    <property type="match status" value="1"/>
</dbReference>
<name>A0A9C7LCG1_9BACI</name>
<evidence type="ECO:0000259" key="1">
    <source>
        <dbReference type="Pfam" id="PF06445"/>
    </source>
</evidence>
<comment type="caution">
    <text evidence="2">The sequence shown here is derived from an EMBL/GenBank/DDBJ whole genome shotgun (WGS) entry which is preliminary data.</text>
</comment>
<accession>A0A9C7LCG1</accession>